<comment type="caution">
    <text evidence="1">The sequence shown here is derived from an EMBL/GenBank/DDBJ whole genome shotgun (WGS) entry which is preliminary data.</text>
</comment>
<accession>A0A369K5X1</accession>
<dbReference type="AlphaFoldDB" id="A0A369K5X1"/>
<dbReference type="InParanoid" id="A0A369K5X1"/>
<evidence type="ECO:0000313" key="1">
    <source>
        <dbReference type="EMBL" id="RDB28187.1"/>
    </source>
</evidence>
<organism evidence="1 2">
    <name type="scientific">Hypsizygus marmoreus</name>
    <name type="common">White beech mushroom</name>
    <name type="synonym">Agaricus marmoreus</name>
    <dbReference type="NCBI Taxonomy" id="39966"/>
    <lineage>
        <taxon>Eukaryota</taxon>
        <taxon>Fungi</taxon>
        <taxon>Dikarya</taxon>
        <taxon>Basidiomycota</taxon>
        <taxon>Agaricomycotina</taxon>
        <taxon>Agaricomycetes</taxon>
        <taxon>Agaricomycetidae</taxon>
        <taxon>Agaricales</taxon>
        <taxon>Tricholomatineae</taxon>
        <taxon>Lyophyllaceae</taxon>
        <taxon>Hypsizygus</taxon>
    </lineage>
</organism>
<dbReference type="Proteomes" id="UP000076154">
    <property type="component" value="Unassembled WGS sequence"/>
</dbReference>
<proteinExistence type="predicted"/>
<sequence length="269" mass="30343">MNDFGDYDIDKTPIYYPSSLLRTALESALSSKIDSPAYSFSLPPILGRSPMDPGAAAWLGGTHLPYYITVVIQRHRCSNDEVYDYVFIHNVTELLSRNKTVARLVRKAHPEVLMSNEGAADTLKVFLGLSDPRGIVWMRPWAMAVFLPLVDVLCEEYAKLDKSARRKRVRPGFEPPEFFRCSKCPKLSVYETHCDPTPRDTRSEDVPINTCAPWWSSLLSVISTVYHASYMSMALRVLLPMAWHDSISSPDLRVTQGIHDSGRHLGHST</sequence>
<name>A0A369K5X1_HYPMA</name>
<gene>
    <name evidence="1" type="ORF">Hypma_001358</name>
</gene>
<dbReference type="EMBL" id="LUEZ02000012">
    <property type="protein sequence ID" value="RDB28187.1"/>
    <property type="molecule type" value="Genomic_DNA"/>
</dbReference>
<protein>
    <submittedName>
        <fullName evidence="1">Uncharacterized protein</fullName>
    </submittedName>
</protein>
<reference evidence="1" key="1">
    <citation type="submission" date="2018-04" db="EMBL/GenBank/DDBJ databases">
        <title>Whole genome sequencing of Hypsizygus marmoreus.</title>
        <authorList>
            <person name="Choi I.-G."/>
            <person name="Min B."/>
            <person name="Kim J.-G."/>
            <person name="Kim S."/>
            <person name="Oh Y.-L."/>
            <person name="Kong W.-S."/>
            <person name="Park H."/>
            <person name="Jeong J."/>
            <person name="Song E.-S."/>
        </authorList>
    </citation>
    <scope>NUCLEOTIDE SEQUENCE [LARGE SCALE GENOMIC DNA]</scope>
    <source>
        <strain evidence="1">51987-8</strain>
    </source>
</reference>
<evidence type="ECO:0000313" key="2">
    <source>
        <dbReference type="Proteomes" id="UP000076154"/>
    </source>
</evidence>
<keyword evidence="2" id="KW-1185">Reference proteome</keyword>